<evidence type="ECO:0000256" key="3">
    <source>
        <dbReference type="ARBA" id="ARBA00023119"/>
    </source>
</evidence>
<dbReference type="OrthoDB" id="5952136at2759"/>
<dbReference type="AlphaFoldDB" id="A0A9X0D6P4"/>
<dbReference type="InterPro" id="IPR000885">
    <property type="entry name" value="Fib_collagen_C"/>
</dbReference>
<dbReference type="GO" id="GO:0005201">
    <property type="term" value="F:extracellular matrix structural constituent"/>
    <property type="evidence" value="ECO:0007669"/>
    <property type="project" value="InterPro"/>
</dbReference>
<dbReference type="PANTHER" id="PTHR16146:SF46">
    <property type="entry name" value="INTELECTIN-1A-RELATED"/>
    <property type="match status" value="1"/>
</dbReference>
<reference evidence="7" key="1">
    <citation type="submission" date="2023-01" db="EMBL/GenBank/DDBJ databases">
        <title>Genome assembly of the deep-sea coral Lophelia pertusa.</title>
        <authorList>
            <person name="Herrera S."/>
            <person name="Cordes E."/>
        </authorList>
    </citation>
    <scope>NUCLEOTIDE SEQUENCE</scope>
    <source>
        <strain evidence="7">USNM1676648</strain>
        <tissue evidence="7">Polyp</tissue>
    </source>
</reference>
<proteinExistence type="predicted"/>
<gene>
    <name evidence="7" type="primary">EFEMP1_8</name>
    <name evidence="7" type="ORF">OS493_037308</name>
</gene>
<evidence type="ECO:0000313" key="7">
    <source>
        <dbReference type="EMBL" id="KAJ7388496.1"/>
    </source>
</evidence>
<evidence type="ECO:0000256" key="1">
    <source>
        <dbReference type="ARBA" id="ARBA00004613"/>
    </source>
</evidence>
<evidence type="ECO:0000259" key="6">
    <source>
        <dbReference type="Pfam" id="PF01410"/>
    </source>
</evidence>
<keyword evidence="4" id="KW-1015">Disulfide bond</keyword>
<dbReference type="NCBIfam" id="NF040941">
    <property type="entry name" value="GGGWT_bact"/>
    <property type="match status" value="1"/>
</dbReference>
<dbReference type="Pfam" id="PF01410">
    <property type="entry name" value="COLFI"/>
    <property type="match status" value="1"/>
</dbReference>
<keyword evidence="3" id="KW-0176">Collagen</keyword>
<comment type="caution">
    <text evidence="7">The sequence shown here is derived from an EMBL/GenBank/DDBJ whole genome shotgun (WGS) entry which is preliminary data.</text>
</comment>
<comment type="subcellular location">
    <subcellularLocation>
        <location evidence="1">Secreted</location>
    </subcellularLocation>
</comment>
<evidence type="ECO:0000256" key="4">
    <source>
        <dbReference type="ARBA" id="ARBA00023157"/>
    </source>
</evidence>
<protein>
    <submittedName>
        <fullName evidence="7">Calcium ion binding</fullName>
    </submittedName>
</protein>
<feature type="chain" id="PRO_5040774615" evidence="5">
    <location>
        <begin position="22"/>
        <end position="289"/>
    </location>
</feature>
<dbReference type="GO" id="GO:0005581">
    <property type="term" value="C:collagen trimer"/>
    <property type="evidence" value="ECO:0007669"/>
    <property type="project" value="UniProtKB-KW"/>
</dbReference>
<evidence type="ECO:0000256" key="2">
    <source>
        <dbReference type="ARBA" id="ARBA00022525"/>
    </source>
</evidence>
<accession>A0A9X0D6P4</accession>
<organism evidence="7 8">
    <name type="scientific">Desmophyllum pertusum</name>
    <dbReference type="NCBI Taxonomy" id="174260"/>
    <lineage>
        <taxon>Eukaryota</taxon>
        <taxon>Metazoa</taxon>
        <taxon>Cnidaria</taxon>
        <taxon>Anthozoa</taxon>
        <taxon>Hexacorallia</taxon>
        <taxon>Scleractinia</taxon>
        <taxon>Caryophylliina</taxon>
        <taxon>Caryophylliidae</taxon>
        <taxon>Desmophyllum</taxon>
    </lineage>
</organism>
<evidence type="ECO:0000313" key="8">
    <source>
        <dbReference type="Proteomes" id="UP001163046"/>
    </source>
</evidence>
<feature type="domain" description="Fibrillar collagen NC1" evidence="6">
    <location>
        <begin position="92"/>
        <end position="155"/>
    </location>
</feature>
<feature type="signal peptide" evidence="5">
    <location>
        <begin position="1"/>
        <end position="21"/>
    </location>
</feature>
<evidence type="ECO:0000256" key="5">
    <source>
        <dbReference type="SAM" id="SignalP"/>
    </source>
</evidence>
<keyword evidence="5" id="KW-0732">Signal</keyword>
<dbReference type="GO" id="GO:0005615">
    <property type="term" value="C:extracellular space"/>
    <property type="evidence" value="ECO:0007669"/>
    <property type="project" value="TreeGrafter"/>
</dbReference>
<dbReference type="InterPro" id="IPR036056">
    <property type="entry name" value="Fibrinogen-like_C"/>
</dbReference>
<sequence length="289" mass="32030">MLLKLAFVLFLATLSLKGAVCGPVNVLFESNGQSLKLGEIKLGELQEVRVKESTTTCNLGNKGLLRMRELHLEFCDGKSWVQLLDQKVAPNVREKAGTDCLDIKKRGRSQGDGMYWLDPDAGSHSNAFLAYCDMTSYNGGWTMCYTTDEYVKPKTEVTYSAQFPYGTDGYRTNCNNIPKVSFKRQTKTPITAAPNYGNAARTGLWDGVGTNNAYSYQLLICDHSFYSGFFVSGYTASCYKQCNSWCSDKASPYFRTASTNAAYKGVAFNTNGHQPNILSNRLISVGVRR</sequence>
<dbReference type="GO" id="GO:0070492">
    <property type="term" value="F:oligosaccharide binding"/>
    <property type="evidence" value="ECO:0007669"/>
    <property type="project" value="TreeGrafter"/>
</dbReference>
<name>A0A9X0D6P4_9CNID</name>
<dbReference type="Proteomes" id="UP001163046">
    <property type="component" value="Unassembled WGS sequence"/>
</dbReference>
<keyword evidence="8" id="KW-1185">Reference proteome</keyword>
<keyword evidence="2" id="KW-0964">Secreted</keyword>
<dbReference type="EMBL" id="MU825465">
    <property type="protein sequence ID" value="KAJ7388496.1"/>
    <property type="molecule type" value="Genomic_DNA"/>
</dbReference>
<dbReference type="PANTHER" id="PTHR16146">
    <property type="entry name" value="INTELECTIN"/>
    <property type="match status" value="1"/>
</dbReference>
<dbReference type="SUPFAM" id="SSF56496">
    <property type="entry name" value="Fibrinogen C-terminal domain-like"/>
    <property type="match status" value="1"/>
</dbReference>
<dbReference type="Gene3D" id="2.60.120.1000">
    <property type="match status" value="1"/>
</dbReference>